<dbReference type="InterPro" id="IPR018958">
    <property type="entry name" value="Knr4/Smi1-like_dom"/>
</dbReference>
<dbReference type="SMART" id="SM00860">
    <property type="entry name" value="SMI1_KNR4"/>
    <property type="match status" value="1"/>
</dbReference>
<dbReference type="SUPFAM" id="SSF160631">
    <property type="entry name" value="SMI1/KNR4-like"/>
    <property type="match status" value="1"/>
</dbReference>
<dbReference type="Pfam" id="PF09346">
    <property type="entry name" value="SMI1_KNR4"/>
    <property type="match status" value="1"/>
</dbReference>
<dbReference type="EMBL" id="VAUV01000002">
    <property type="protein sequence ID" value="TLD72209.1"/>
    <property type="molecule type" value="Genomic_DNA"/>
</dbReference>
<dbReference type="Gene3D" id="3.40.1580.10">
    <property type="entry name" value="SMI1/KNR4-like"/>
    <property type="match status" value="1"/>
</dbReference>
<evidence type="ECO:0000256" key="1">
    <source>
        <dbReference type="SAM" id="MobiDB-lite"/>
    </source>
</evidence>
<evidence type="ECO:0000313" key="3">
    <source>
        <dbReference type="EMBL" id="TLD72209.1"/>
    </source>
</evidence>
<feature type="region of interest" description="Disordered" evidence="1">
    <location>
        <begin position="1"/>
        <end position="24"/>
    </location>
</feature>
<keyword evidence="4" id="KW-1185">Reference proteome</keyword>
<organism evidence="3 4">
    <name type="scientific">Phragmitibacter flavus</name>
    <dbReference type="NCBI Taxonomy" id="2576071"/>
    <lineage>
        <taxon>Bacteria</taxon>
        <taxon>Pseudomonadati</taxon>
        <taxon>Verrucomicrobiota</taxon>
        <taxon>Verrucomicrobiia</taxon>
        <taxon>Verrucomicrobiales</taxon>
        <taxon>Verrucomicrobiaceae</taxon>
        <taxon>Phragmitibacter</taxon>
    </lineage>
</organism>
<evidence type="ECO:0000313" key="4">
    <source>
        <dbReference type="Proteomes" id="UP000306196"/>
    </source>
</evidence>
<name>A0A5R8KKR2_9BACT</name>
<feature type="domain" description="Knr4/Smi1-like" evidence="2">
    <location>
        <begin position="46"/>
        <end position="203"/>
    </location>
</feature>
<dbReference type="OrthoDB" id="272396at2"/>
<protein>
    <submittedName>
        <fullName evidence="3">SMI1/KNR4 family protein</fullName>
    </submittedName>
</protein>
<gene>
    <name evidence="3" type="ORF">FEM03_02305</name>
</gene>
<dbReference type="AlphaFoldDB" id="A0A5R8KKR2"/>
<dbReference type="InterPro" id="IPR037883">
    <property type="entry name" value="Knr4/Smi1-like_sf"/>
</dbReference>
<evidence type="ECO:0000259" key="2">
    <source>
        <dbReference type="SMART" id="SM00860"/>
    </source>
</evidence>
<comment type="caution">
    <text evidence="3">The sequence shown here is derived from an EMBL/GenBank/DDBJ whole genome shotgun (WGS) entry which is preliminary data.</text>
</comment>
<dbReference type="Proteomes" id="UP000306196">
    <property type="component" value="Unassembled WGS sequence"/>
</dbReference>
<sequence length="211" mass="23425">MRLGWTNFSPNPTNSSKSPFNCSPNPVKPSDFPNLVDCGWSPKDKPANNDEVARLESKIGVSLPPEYRDFIAFIGPGFLDGWVPCSYPTPFGSHGLTSLHSIIEVEELLDSLIVPRNMICIGSGDFGAFTCLSVCGLDRGAIYSLDGEMNYYKDIADPQQFYSNSPNAIEFYRLRDEDQLPPRPCGYDNCYHITDSFANFLKALQSSTIDD</sequence>
<reference evidence="3 4" key="1">
    <citation type="submission" date="2019-05" db="EMBL/GenBank/DDBJ databases">
        <title>Verrucobacter flavum gen. nov., sp. nov. a new member of the family Verrucomicrobiaceae.</title>
        <authorList>
            <person name="Szuroczki S."/>
            <person name="Abbaszade G."/>
            <person name="Szabo A."/>
            <person name="Felfoldi T."/>
            <person name="Schumann P."/>
            <person name="Boka K."/>
            <person name="Keki Z."/>
            <person name="Toumi M."/>
            <person name="Toth E."/>
        </authorList>
    </citation>
    <scope>NUCLEOTIDE SEQUENCE [LARGE SCALE GENOMIC DNA]</scope>
    <source>
        <strain evidence="3 4">MG-N-17</strain>
    </source>
</reference>
<accession>A0A5R8KKR2</accession>
<proteinExistence type="predicted"/>